<keyword evidence="1" id="KW-1133">Transmembrane helix</keyword>
<keyword evidence="1" id="KW-0472">Membrane</keyword>
<comment type="caution">
    <text evidence="2">The sequence shown here is derived from an EMBL/GenBank/DDBJ whole genome shotgun (WGS) entry which is preliminary data.</text>
</comment>
<feature type="transmembrane region" description="Helical" evidence="1">
    <location>
        <begin position="7"/>
        <end position="33"/>
    </location>
</feature>
<dbReference type="EMBL" id="VSSQ01051269">
    <property type="protein sequence ID" value="MPN05353.1"/>
    <property type="molecule type" value="Genomic_DNA"/>
</dbReference>
<gene>
    <name evidence="2" type="ORF">SDC9_152603</name>
</gene>
<feature type="transmembrane region" description="Helical" evidence="1">
    <location>
        <begin position="53"/>
        <end position="71"/>
    </location>
</feature>
<name>A0A645EXY8_9ZZZZ</name>
<dbReference type="AlphaFoldDB" id="A0A645EXY8"/>
<proteinExistence type="predicted"/>
<protein>
    <recommendedName>
        <fullName evidence="3">Molecular chaperone GrpE</fullName>
    </recommendedName>
</protein>
<accession>A0A645EXY8</accession>
<evidence type="ECO:0000256" key="1">
    <source>
        <dbReference type="SAM" id="Phobius"/>
    </source>
</evidence>
<reference evidence="2" key="1">
    <citation type="submission" date="2019-08" db="EMBL/GenBank/DDBJ databases">
        <authorList>
            <person name="Kucharzyk K."/>
            <person name="Murdoch R.W."/>
            <person name="Higgins S."/>
            <person name="Loffler F."/>
        </authorList>
    </citation>
    <scope>NUCLEOTIDE SEQUENCE</scope>
</reference>
<evidence type="ECO:0008006" key="3">
    <source>
        <dbReference type="Google" id="ProtNLM"/>
    </source>
</evidence>
<sequence>MLIYIGIGAFVIVLSVIFRVAAAFRLTIPLLYALLAPTLFSQWFYANYELANIIGYALLALAGLSWVISLIRKIRAFMAERREERFSEEILRRRIRESTEVDENGYRVVNTDGLYR</sequence>
<keyword evidence="1" id="KW-0812">Transmembrane</keyword>
<evidence type="ECO:0000313" key="2">
    <source>
        <dbReference type="EMBL" id="MPN05353.1"/>
    </source>
</evidence>
<organism evidence="2">
    <name type="scientific">bioreactor metagenome</name>
    <dbReference type="NCBI Taxonomy" id="1076179"/>
    <lineage>
        <taxon>unclassified sequences</taxon>
        <taxon>metagenomes</taxon>
        <taxon>ecological metagenomes</taxon>
    </lineage>
</organism>